<reference evidence="2 3" key="1">
    <citation type="submission" date="2014-04" db="EMBL/GenBank/DDBJ databases">
        <authorList>
            <person name="Bishop-Lilly K.A."/>
            <person name="Broomall S.M."/>
            <person name="Chain P.S."/>
            <person name="Chertkov O."/>
            <person name="Coyne S.R."/>
            <person name="Daligault H.E."/>
            <person name="Davenport K.W."/>
            <person name="Erkkila T."/>
            <person name="Frey K.G."/>
            <person name="Gibbons H.S."/>
            <person name="Gu W."/>
            <person name="Jaissle J."/>
            <person name="Johnson S.L."/>
            <person name="Koroleva G.I."/>
            <person name="Ladner J.T."/>
            <person name="Lo C.-C."/>
            <person name="Minogue T.D."/>
            <person name="Munk C."/>
            <person name="Palacios G.F."/>
            <person name="Redden C.L."/>
            <person name="Rosenzweig C.N."/>
            <person name="Scholz M.B."/>
            <person name="Teshima H."/>
            <person name="Xu Y."/>
        </authorList>
    </citation>
    <scope>NUCLEOTIDE SEQUENCE [LARGE SCALE GENOMIC DNA]</scope>
    <source>
        <strain evidence="3">gladioli</strain>
    </source>
</reference>
<comment type="caution">
    <text evidence="2">The sequence shown here is derived from an EMBL/GenBank/DDBJ whole genome shotgun (WGS) entry which is preliminary data.</text>
</comment>
<evidence type="ECO:0000313" key="3">
    <source>
        <dbReference type="Proteomes" id="UP000029590"/>
    </source>
</evidence>
<proteinExistence type="predicted"/>
<dbReference type="EMBL" id="JPGG01000018">
    <property type="protein sequence ID" value="KGC10335.1"/>
    <property type="molecule type" value="Genomic_DNA"/>
</dbReference>
<dbReference type="Proteomes" id="UP000029590">
    <property type="component" value="Unassembled WGS sequence"/>
</dbReference>
<feature type="compositionally biased region" description="Basic and acidic residues" evidence="1">
    <location>
        <begin position="39"/>
        <end position="54"/>
    </location>
</feature>
<feature type="compositionally biased region" description="Pro residues" evidence="1">
    <location>
        <begin position="125"/>
        <end position="138"/>
    </location>
</feature>
<protein>
    <submittedName>
        <fullName evidence="2">Uncharacterized protein</fullName>
    </submittedName>
</protein>
<feature type="region of interest" description="Disordered" evidence="1">
    <location>
        <begin position="37"/>
        <end position="82"/>
    </location>
</feature>
<name>A0AAW3ETW6_BURGA</name>
<organism evidence="2 3">
    <name type="scientific">Burkholderia gladioli</name>
    <name type="common">Pseudomonas marginata</name>
    <name type="synonym">Phytomonas marginata</name>
    <dbReference type="NCBI Taxonomy" id="28095"/>
    <lineage>
        <taxon>Bacteria</taxon>
        <taxon>Pseudomonadati</taxon>
        <taxon>Pseudomonadota</taxon>
        <taxon>Betaproteobacteria</taxon>
        <taxon>Burkholderiales</taxon>
        <taxon>Burkholderiaceae</taxon>
        <taxon>Burkholderia</taxon>
    </lineage>
</organism>
<feature type="region of interest" description="Disordered" evidence="1">
    <location>
        <begin position="1"/>
        <end position="25"/>
    </location>
</feature>
<evidence type="ECO:0000313" key="2">
    <source>
        <dbReference type="EMBL" id="KGC10335.1"/>
    </source>
</evidence>
<dbReference type="AlphaFoldDB" id="A0AAW3ETW6"/>
<sequence length="284" mass="31084">MRALRSSSTAAATVAAAGRSPPTPECRRRFFHAVAARAAAREPSRPLPRAERPARAQCTHCAARRRPPPPSRRPPWPPPALEHHHRFSRAVAAMGRPATSGAPPPIAEHPARCAARAAHDHRWRPPPSRPPTSAPPRLPQRSRSLLRPRTVAPSIKSAHRGRFPTYPPVPALHPFSTTNTVVENGARPTLLRCRSIAASVRTRGYVENLRGITTARAPNFQPDMHCLRSTTSLPICRTEDGSTCAFIFCFFSLCFPLCDAGKTPLCFNQANASAATKSHFGWLR</sequence>
<feature type="compositionally biased region" description="Low complexity" evidence="1">
    <location>
        <begin position="1"/>
        <end position="20"/>
    </location>
</feature>
<evidence type="ECO:0000256" key="1">
    <source>
        <dbReference type="SAM" id="MobiDB-lite"/>
    </source>
</evidence>
<gene>
    <name evidence="2" type="ORF">DM48_6726</name>
</gene>
<feature type="region of interest" description="Disordered" evidence="1">
    <location>
        <begin position="95"/>
        <end position="147"/>
    </location>
</feature>
<feature type="compositionally biased region" description="Pro residues" evidence="1">
    <location>
        <begin position="68"/>
        <end position="80"/>
    </location>
</feature>
<accession>A0AAW3ETW6</accession>